<keyword evidence="2" id="KW-0444">Lipid biosynthesis</keyword>
<keyword evidence="3 11" id="KW-0808">Transferase</keyword>
<organism evidence="11">
    <name type="scientific">bioreactor metagenome</name>
    <dbReference type="NCBI Taxonomy" id="1076179"/>
    <lineage>
        <taxon>unclassified sequences</taxon>
        <taxon>metagenomes</taxon>
        <taxon>ecological metagenomes</taxon>
    </lineage>
</organism>
<keyword evidence="11" id="KW-0012">Acyltransferase</keyword>
<evidence type="ECO:0000256" key="7">
    <source>
        <dbReference type="ARBA" id="ARBA00023136"/>
    </source>
</evidence>
<evidence type="ECO:0000256" key="4">
    <source>
        <dbReference type="ARBA" id="ARBA00022692"/>
    </source>
</evidence>
<dbReference type="AlphaFoldDB" id="A0A645B271"/>
<dbReference type="GO" id="GO:0043772">
    <property type="term" value="F:acyl-phosphate glycerol-3-phosphate acyltransferase activity"/>
    <property type="evidence" value="ECO:0007669"/>
    <property type="project" value="InterPro"/>
</dbReference>
<keyword evidence="7 10" id="KW-0472">Membrane</keyword>
<evidence type="ECO:0000256" key="8">
    <source>
        <dbReference type="ARBA" id="ARBA00023209"/>
    </source>
</evidence>
<dbReference type="PANTHER" id="PTHR30309">
    <property type="entry name" value="INNER MEMBRANE PROTEIN YGIH"/>
    <property type="match status" value="1"/>
</dbReference>
<feature type="transmembrane region" description="Helical" evidence="10">
    <location>
        <begin position="54"/>
        <end position="74"/>
    </location>
</feature>
<keyword evidence="1" id="KW-1003">Cell membrane</keyword>
<keyword evidence="4 10" id="KW-0812">Transmembrane</keyword>
<dbReference type="SMART" id="SM01207">
    <property type="entry name" value="G3P_acyltransf"/>
    <property type="match status" value="1"/>
</dbReference>
<keyword evidence="5 10" id="KW-1133">Transmembrane helix</keyword>
<dbReference type="EMBL" id="VSSQ01015449">
    <property type="protein sequence ID" value="MPM55814.1"/>
    <property type="molecule type" value="Genomic_DNA"/>
</dbReference>
<dbReference type="GO" id="GO:0005886">
    <property type="term" value="C:plasma membrane"/>
    <property type="evidence" value="ECO:0007669"/>
    <property type="project" value="InterPro"/>
</dbReference>
<evidence type="ECO:0000256" key="10">
    <source>
        <dbReference type="SAM" id="Phobius"/>
    </source>
</evidence>
<name>A0A645B271_9ZZZZ</name>
<evidence type="ECO:0000256" key="1">
    <source>
        <dbReference type="ARBA" id="ARBA00022475"/>
    </source>
</evidence>
<dbReference type="PANTHER" id="PTHR30309:SF0">
    <property type="entry name" value="GLYCEROL-3-PHOSPHATE ACYLTRANSFERASE-RELATED"/>
    <property type="match status" value="1"/>
</dbReference>
<feature type="transmembrane region" description="Helical" evidence="10">
    <location>
        <begin position="6"/>
        <end position="25"/>
    </location>
</feature>
<proteinExistence type="inferred from homology"/>
<evidence type="ECO:0000256" key="2">
    <source>
        <dbReference type="ARBA" id="ARBA00022516"/>
    </source>
</evidence>
<evidence type="ECO:0000256" key="6">
    <source>
        <dbReference type="ARBA" id="ARBA00023098"/>
    </source>
</evidence>
<dbReference type="HAMAP" id="MF_01043">
    <property type="entry name" value="PlsY"/>
    <property type="match status" value="1"/>
</dbReference>
<keyword evidence="9" id="KW-1208">Phospholipid metabolism</keyword>
<accession>A0A645B271</accession>
<keyword evidence="6" id="KW-0443">Lipid metabolism</keyword>
<protein>
    <submittedName>
        <fullName evidence="11">Glycerol-3-phosphate acyltransferase</fullName>
        <ecNumber evidence="11">2.3.1.-</ecNumber>
    </submittedName>
</protein>
<feature type="transmembrane region" description="Helical" evidence="10">
    <location>
        <begin position="80"/>
        <end position="100"/>
    </location>
</feature>
<gene>
    <name evidence="11" type="primary">plsY_25</name>
    <name evidence="11" type="ORF">SDC9_102611</name>
</gene>
<dbReference type="EC" id="2.3.1.-" evidence="11"/>
<sequence length="195" mass="22123">MIIYFLVLFCLGYLIGSIPFGYIFGKVNHLDIRQYGSGNIGATNISRRFGIKGFLIVGILDFFKSYFFCLFIFSLPQISLFGKLILSLSPILGHIFSLFLNFKGGKGVSCTYGLLAAIFGWKFILIWLFVWLLILFISRLMSLTNLVLAISFPILFWIKFHSFASIVIGTVLTFVIIIAHKENIKKLIKGKENKI</sequence>
<dbReference type="Pfam" id="PF02660">
    <property type="entry name" value="G3P_acyltransf"/>
    <property type="match status" value="1"/>
</dbReference>
<reference evidence="11" key="1">
    <citation type="submission" date="2019-08" db="EMBL/GenBank/DDBJ databases">
        <authorList>
            <person name="Kucharzyk K."/>
            <person name="Murdoch R.W."/>
            <person name="Higgins S."/>
            <person name="Loffler F."/>
        </authorList>
    </citation>
    <scope>NUCLEOTIDE SEQUENCE</scope>
</reference>
<dbReference type="NCBIfam" id="TIGR00023">
    <property type="entry name" value="glycerol-3-phosphate 1-O-acyltransferase PlsY"/>
    <property type="match status" value="1"/>
</dbReference>
<evidence type="ECO:0000313" key="11">
    <source>
        <dbReference type="EMBL" id="MPM55814.1"/>
    </source>
</evidence>
<comment type="caution">
    <text evidence="11">The sequence shown here is derived from an EMBL/GenBank/DDBJ whole genome shotgun (WGS) entry which is preliminary data.</text>
</comment>
<feature type="transmembrane region" description="Helical" evidence="10">
    <location>
        <begin position="154"/>
        <end position="179"/>
    </location>
</feature>
<dbReference type="GO" id="GO:0008654">
    <property type="term" value="P:phospholipid biosynthetic process"/>
    <property type="evidence" value="ECO:0007669"/>
    <property type="project" value="UniProtKB-KW"/>
</dbReference>
<evidence type="ECO:0000256" key="9">
    <source>
        <dbReference type="ARBA" id="ARBA00023264"/>
    </source>
</evidence>
<keyword evidence="8" id="KW-0594">Phospholipid biosynthesis</keyword>
<evidence type="ECO:0000256" key="5">
    <source>
        <dbReference type="ARBA" id="ARBA00022989"/>
    </source>
</evidence>
<feature type="transmembrane region" description="Helical" evidence="10">
    <location>
        <begin position="112"/>
        <end position="134"/>
    </location>
</feature>
<dbReference type="InterPro" id="IPR003811">
    <property type="entry name" value="G3P_acylTferase_PlsY"/>
</dbReference>
<evidence type="ECO:0000256" key="3">
    <source>
        <dbReference type="ARBA" id="ARBA00022679"/>
    </source>
</evidence>